<evidence type="ECO:0000256" key="2">
    <source>
        <dbReference type="ARBA" id="ARBA00022722"/>
    </source>
</evidence>
<dbReference type="GO" id="GO:0016787">
    <property type="term" value="F:hydrolase activity"/>
    <property type="evidence" value="ECO:0007669"/>
    <property type="project" value="UniProtKB-KW"/>
</dbReference>
<evidence type="ECO:0000259" key="7">
    <source>
        <dbReference type="Pfam" id="PF08340"/>
    </source>
</evidence>
<dbReference type="Proteomes" id="UP000545507">
    <property type="component" value="Unassembled WGS sequence"/>
</dbReference>
<reference evidence="8 9" key="1">
    <citation type="submission" date="2019-09" db="EMBL/GenBank/DDBJ databases">
        <title>Hydrogenophaga aromatica sp. nov., isolated from a para-xylene-degrading enrichment culture.</title>
        <authorList>
            <person name="Tancsics A."/>
            <person name="Banerjee S."/>
        </authorList>
    </citation>
    <scope>NUCLEOTIDE SEQUENCE [LARGE SCALE GENOMIC DNA]</scope>
    <source>
        <strain evidence="8 9">D2P1</strain>
    </source>
</reference>
<keyword evidence="9" id="KW-1185">Reference proteome</keyword>
<name>A0A7Y8KZ12_9BURK</name>
<keyword evidence="2" id="KW-0540">Nuclease</keyword>
<evidence type="ECO:0000256" key="5">
    <source>
        <dbReference type="ARBA" id="ARBA00035648"/>
    </source>
</evidence>
<comment type="cofactor">
    <cofactor evidence="1">
        <name>a divalent metal cation</name>
        <dbReference type="ChEBI" id="CHEBI:60240"/>
    </cofactor>
</comment>
<dbReference type="InterPro" id="IPR005229">
    <property type="entry name" value="YicC/YloC-like"/>
</dbReference>
<dbReference type="InterPro" id="IPR013527">
    <property type="entry name" value="YicC-like_N"/>
</dbReference>
<dbReference type="EMBL" id="VYGV01000026">
    <property type="protein sequence ID" value="NWF48330.1"/>
    <property type="molecule type" value="Genomic_DNA"/>
</dbReference>
<dbReference type="PANTHER" id="PTHR30636:SF3">
    <property type="entry name" value="UPF0701 PROTEIN YICC"/>
    <property type="match status" value="1"/>
</dbReference>
<dbReference type="NCBIfam" id="TIGR00255">
    <property type="entry name" value="YicC/YloC family endoribonuclease"/>
    <property type="match status" value="1"/>
</dbReference>
<dbReference type="InterPro" id="IPR013551">
    <property type="entry name" value="YicC-like_C"/>
</dbReference>
<sequence length="311" mass="34114">MAVYSMTGYATAQTGGAAATNASESPRDARPGLGIEIRSVNSRFLDLTFKLADDLRGTEPALRELLGAALKRGKVEVRAWVEGRTDAGPRAPSAPELQKLVSLQDNIRAWLPTAPPLTVAEVLQLTTRQAGNPGELHETLLELAQTGLDRLLTAREREGQRLAAMLLDRLKQLRQLAKDAQPLIPQLVAQQRQRFIDRWNEALGASAAAGGTSNTLTSEAAQDRALTEATAFAIRIDVAEELTRLDSHLVEIERLIKKGSDVGKRLDFLIQELHREANTMGSKSSSLELTRISVDMKVLIEQMREQVQNIE</sequence>
<dbReference type="AlphaFoldDB" id="A0A7Y8KZ12"/>
<keyword evidence="4" id="KW-0378">Hydrolase</keyword>
<gene>
    <name evidence="8" type="ORF">F3K02_24195</name>
</gene>
<evidence type="ECO:0000256" key="3">
    <source>
        <dbReference type="ARBA" id="ARBA00022759"/>
    </source>
</evidence>
<dbReference type="Pfam" id="PF03755">
    <property type="entry name" value="YicC-like_N"/>
    <property type="match status" value="1"/>
</dbReference>
<evidence type="ECO:0000313" key="8">
    <source>
        <dbReference type="EMBL" id="NWF48330.1"/>
    </source>
</evidence>
<dbReference type="GO" id="GO:0004521">
    <property type="term" value="F:RNA endonuclease activity"/>
    <property type="evidence" value="ECO:0007669"/>
    <property type="project" value="InterPro"/>
</dbReference>
<protein>
    <submittedName>
        <fullName evidence="8">YicC family protein</fullName>
    </submittedName>
</protein>
<accession>A0A7Y8KZ12</accession>
<proteinExistence type="inferred from homology"/>
<dbReference type="PANTHER" id="PTHR30636">
    <property type="entry name" value="UPF0701 PROTEIN YICC"/>
    <property type="match status" value="1"/>
</dbReference>
<evidence type="ECO:0000256" key="4">
    <source>
        <dbReference type="ARBA" id="ARBA00022801"/>
    </source>
</evidence>
<comment type="caution">
    <text evidence="8">The sequence shown here is derived from an EMBL/GenBank/DDBJ whole genome shotgun (WGS) entry which is preliminary data.</text>
</comment>
<organism evidence="8 9">
    <name type="scientific">Hydrogenophaga aromaticivorans</name>
    <dbReference type="NCBI Taxonomy" id="2610898"/>
    <lineage>
        <taxon>Bacteria</taxon>
        <taxon>Pseudomonadati</taxon>
        <taxon>Pseudomonadota</taxon>
        <taxon>Betaproteobacteria</taxon>
        <taxon>Burkholderiales</taxon>
        <taxon>Comamonadaceae</taxon>
        <taxon>Hydrogenophaga</taxon>
    </lineage>
</organism>
<keyword evidence="3" id="KW-0255">Endonuclease</keyword>
<dbReference type="Pfam" id="PF08340">
    <property type="entry name" value="YicC-like_C"/>
    <property type="match status" value="1"/>
</dbReference>
<evidence type="ECO:0000313" key="9">
    <source>
        <dbReference type="Proteomes" id="UP000545507"/>
    </source>
</evidence>
<evidence type="ECO:0000259" key="6">
    <source>
        <dbReference type="Pfam" id="PF03755"/>
    </source>
</evidence>
<dbReference type="RefSeq" id="WP_177138904.1">
    <property type="nucleotide sequence ID" value="NZ_JAGPWB010000032.1"/>
</dbReference>
<evidence type="ECO:0000256" key="1">
    <source>
        <dbReference type="ARBA" id="ARBA00001968"/>
    </source>
</evidence>
<comment type="similarity">
    <text evidence="5">Belongs to the YicC/YloC family.</text>
</comment>
<feature type="domain" description="Endoribonuclease YicC-like C-terminal" evidence="7">
    <location>
        <begin position="213"/>
        <end position="311"/>
    </location>
</feature>
<feature type="domain" description="Endoribonuclease YicC-like N-terminal" evidence="6">
    <location>
        <begin position="3"/>
        <end position="163"/>
    </location>
</feature>